<dbReference type="Proteomes" id="UP001174909">
    <property type="component" value="Unassembled WGS sequence"/>
</dbReference>
<reference evidence="2" key="1">
    <citation type="submission" date="2023-03" db="EMBL/GenBank/DDBJ databases">
        <authorList>
            <person name="Steffen K."/>
            <person name="Cardenas P."/>
        </authorList>
    </citation>
    <scope>NUCLEOTIDE SEQUENCE</scope>
</reference>
<evidence type="ECO:0000313" key="3">
    <source>
        <dbReference type="Proteomes" id="UP001174909"/>
    </source>
</evidence>
<keyword evidence="3" id="KW-1185">Reference proteome</keyword>
<sequence length="102" mass="11048">MVKNIFPGLSDTDQLHISFRKCIQYTIPAVCLQTASFISSLSSVLSSSLSSFSLTSLSLSSSISDQFASTSSASISYPTKNGRDRGCSLRTRDQSCRRPLTL</sequence>
<dbReference type="EMBL" id="CASHTH010003674">
    <property type="protein sequence ID" value="CAI8047707.1"/>
    <property type="molecule type" value="Genomic_DNA"/>
</dbReference>
<evidence type="ECO:0000313" key="2">
    <source>
        <dbReference type="EMBL" id="CAI8047707.1"/>
    </source>
</evidence>
<feature type="region of interest" description="Disordered" evidence="1">
    <location>
        <begin position="63"/>
        <end position="102"/>
    </location>
</feature>
<accession>A0AA35TIG8</accession>
<feature type="compositionally biased region" description="Basic and acidic residues" evidence="1">
    <location>
        <begin position="81"/>
        <end position="96"/>
    </location>
</feature>
<evidence type="ECO:0000256" key="1">
    <source>
        <dbReference type="SAM" id="MobiDB-lite"/>
    </source>
</evidence>
<feature type="compositionally biased region" description="Polar residues" evidence="1">
    <location>
        <begin position="65"/>
        <end position="79"/>
    </location>
</feature>
<protein>
    <submittedName>
        <fullName evidence="2">Uncharacterized protein</fullName>
    </submittedName>
</protein>
<dbReference type="AlphaFoldDB" id="A0AA35TIG8"/>
<organism evidence="2 3">
    <name type="scientific">Geodia barretti</name>
    <name type="common">Barrett's horny sponge</name>
    <dbReference type="NCBI Taxonomy" id="519541"/>
    <lineage>
        <taxon>Eukaryota</taxon>
        <taxon>Metazoa</taxon>
        <taxon>Porifera</taxon>
        <taxon>Demospongiae</taxon>
        <taxon>Heteroscleromorpha</taxon>
        <taxon>Tetractinellida</taxon>
        <taxon>Astrophorina</taxon>
        <taxon>Geodiidae</taxon>
        <taxon>Geodia</taxon>
    </lineage>
</organism>
<name>A0AA35TIG8_GEOBA</name>
<gene>
    <name evidence="2" type="ORF">GBAR_LOCUS26398</name>
</gene>
<proteinExistence type="predicted"/>
<comment type="caution">
    <text evidence="2">The sequence shown here is derived from an EMBL/GenBank/DDBJ whole genome shotgun (WGS) entry which is preliminary data.</text>
</comment>